<accession>A0AAF0TMT3</accession>
<dbReference type="Gene3D" id="3.30.70.270">
    <property type="match status" value="1"/>
</dbReference>
<protein>
    <recommendedName>
        <fullName evidence="3">CCHC-type domain-containing protein</fullName>
    </recommendedName>
</protein>
<dbReference type="PROSITE" id="PS50158">
    <property type="entry name" value="ZF_CCHC"/>
    <property type="match status" value="1"/>
</dbReference>
<organism evidence="4 5">
    <name type="scientific">Solanum verrucosum</name>
    <dbReference type="NCBI Taxonomy" id="315347"/>
    <lineage>
        <taxon>Eukaryota</taxon>
        <taxon>Viridiplantae</taxon>
        <taxon>Streptophyta</taxon>
        <taxon>Embryophyta</taxon>
        <taxon>Tracheophyta</taxon>
        <taxon>Spermatophyta</taxon>
        <taxon>Magnoliopsida</taxon>
        <taxon>eudicotyledons</taxon>
        <taxon>Gunneridae</taxon>
        <taxon>Pentapetalae</taxon>
        <taxon>asterids</taxon>
        <taxon>lamiids</taxon>
        <taxon>Solanales</taxon>
        <taxon>Solanaceae</taxon>
        <taxon>Solanoideae</taxon>
        <taxon>Solaneae</taxon>
        <taxon>Solanum</taxon>
    </lineage>
</organism>
<feature type="region of interest" description="Disordered" evidence="2">
    <location>
        <begin position="257"/>
        <end position="287"/>
    </location>
</feature>
<evidence type="ECO:0000313" key="4">
    <source>
        <dbReference type="EMBL" id="WMV18910.1"/>
    </source>
</evidence>
<dbReference type="Gene3D" id="4.10.60.10">
    <property type="entry name" value="Zinc finger, CCHC-type"/>
    <property type="match status" value="1"/>
</dbReference>
<dbReference type="GO" id="GO:0008270">
    <property type="term" value="F:zinc ion binding"/>
    <property type="evidence" value="ECO:0007669"/>
    <property type="project" value="UniProtKB-KW"/>
</dbReference>
<feature type="compositionally biased region" description="Basic residues" evidence="2">
    <location>
        <begin position="172"/>
        <end position="182"/>
    </location>
</feature>
<dbReference type="PANTHER" id="PTHR34072:SF52">
    <property type="entry name" value="RIBONUCLEASE H"/>
    <property type="match status" value="1"/>
</dbReference>
<keyword evidence="1" id="KW-0863">Zinc-finger</keyword>
<keyword evidence="1" id="KW-0862">Zinc</keyword>
<dbReference type="InterPro" id="IPR043128">
    <property type="entry name" value="Rev_trsase/Diguanyl_cyclase"/>
</dbReference>
<dbReference type="Pfam" id="PF17919">
    <property type="entry name" value="RT_RNaseH_2"/>
    <property type="match status" value="1"/>
</dbReference>
<dbReference type="Proteomes" id="UP001234989">
    <property type="component" value="Chromosome 3"/>
</dbReference>
<feature type="compositionally biased region" description="Low complexity" evidence="2">
    <location>
        <begin position="183"/>
        <end position="193"/>
    </location>
</feature>
<evidence type="ECO:0000259" key="3">
    <source>
        <dbReference type="PROSITE" id="PS50158"/>
    </source>
</evidence>
<evidence type="ECO:0000256" key="2">
    <source>
        <dbReference type="SAM" id="MobiDB-lite"/>
    </source>
</evidence>
<proteinExistence type="predicted"/>
<evidence type="ECO:0000313" key="5">
    <source>
        <dbReference type="Proteomes" id="UP001234989"/>
    </source>
</evidence>
<dbReference type="EMBL" id="CP133614">
    <property type="protein sequence ID" value="WMV18910.1"/>
    <property type="molecule type" value="Genomic_DNA"/>
</dbReference>
<keyword evidence="5" id="KW-1185">Reference proteome</keyword>
<name>A0AAF0TMT3_SOLVR</name>
<dbReference type="SUPFAM" id="SSF56672">
    <property type="entry name" value="DNA/RNA polymerases"/>
    <property type="match status" value="1"/>
</dbReference>
<dbReference type="InterPro" id="IPR043502">
    <property type="entry name" value="DNA/RNA_pol_sf"/>
</dbReference>
<sequence length="287" mass="32168">MLTKNVYRLRQLNKATIKNKNPLPRIDDLFDQLQGHNVSDEGNAVDTQKIEVVKTWPRPMTPTKFRSFLGFHELKDRLTSAPVLALPEGSEVYAVYCDASGVGLGCILMQYGKGFGERTQDEKRGERAKFVVLEGLGCGFRQGLIPKENLMLFEGINDSKCLRKEPMELRAGKRRRNFRRKGPATSSASAPAPWNKCEYNSQNSQNFRARPAHSQSSKAQRGTKNLICAKCGRSHSRVYRDDSTSCFKCGQNGHFMREYPKSRHSNGNGGNRAQSSSVAPADRHASR</sequence>
<dbReference type="InterPro" id="IPR001878">
    <property type="entry name" value="Znf_CCHC"/>
</dbReference>
<dbReference type="GO" id="GO:0003676">
    <property type="term" value="F:nucleic acid binding"/>
    <property type="evidence" value="ECO:0007669"/>
    <property type="project" value="InterPro"/>
</dbReference>
<gene>
    <name evidence="4" type="ORF">MTR67_012295</name>
</gene>
<keyword evidence="1" id="KW-0479">Metal-binding</keyword>
<dbReference type="AlphaFoldDB" id="A0AAF0TMT3"/>
<feature type="region of interest" description="Disordered" evidence="2">
    <location>
        <begin position="172"/>
        <end position="196"/>
    </location>
</feature>
<dbReference type="PANTHER" id="PTHR34072">
    <property type="entry name" value="ENZYMATIC POLYPROTEIN-RELATED"/>
    <property type="match status" value="1"/>
</dbReference>
<feature type="domain" description="CCHC-type" evidence="3">
    <location>
        <begin position="246"/>
        <end position="261"/>
    </location>
</feature>
<evidence type="ECO:0000256" key="1">
    <source>
        <dbReference type="PROSITE-ProRule" id="PRU00047"/>
    </source>
</evidence>
<dbReference type="InterPro" id="IPR041577">
    <property type="entry name" value="RT_RNaseH_2"/>
</dbReference>
<reference evidence="4" key="1">
    <citation type="submission" date="2023-08" db="EMBL/GenBank/DDBJ databases">
        <title>A de novo genome assembly of Solanum verrucosum Schlechtendal, a Mexican diploid species geographically isolated from the other diploid A-genome species in potato relatives.</title>
        <authorList>
            <person name="Hosaka K."/>
        </authorList>
    </citation>
    <scope>NUCLEOTIDE SEQUENCE</scope>
    <source>
        <tissue evidence="4">Young leaves</tissue>
    </source>
</reference>